<sequence length="1102" mass="126707">MAYSEARRRRDRQPFLHISDPSDDNPNQRRAHYLYAEPPRRIRRDGVELRGERRGRIRMDGNPNSRSSAYEEIEAPVARRRVINRVIEPRSAPVSYRPQQSFERNAPVQVENAPIDSADDGNIAEAAAFRYSDSPVLFENDEDQGLQRRQSFEDRWINREAEGTRRWTKRDSGRDESPPPITREEIIVPERDAEKTFVVEDPRRYEGQDPWLRAYSPVEDMDAFDEFQFIFPNTDISREVDLSDQESPSIETESTQKAESAISVGQKPVLFRWLHVRQGVMNFDELWSEVARQIRFSEVERSAIAKLRAEVKRRCIKSRYNPKGAKVGYMEPRCIRVPLQTSNKGGSLNTKAVTWICLPYFSLQQYSGLLSASNTALFPAQTILQSQYSRSVLVTCGTMSQAELQGDYLKINSEPSQGLGTGSGRILVCYGTAVMWVFLTKDCQTWFAFMSHFHEFWPKVTEFRRNDHVVTATSWKQILKIAEGPRGSVTLTLKIIDSIDPPRAFSKPKNPEYLTTQDDPNQSKQMPEYLHVLTLLPGELESPSPDGLLKHLDEQLTAADRFLTEQTSYSAQRGYKECDGATRTDVYTRLSQLAGQVEERGSDEVRLAYDLRIELFNAADTLFQFFFPVKFQGPTTGKFWGSLKKLVKIPKLDGETPGSDYLASITNLKRELFLMAQGIQAFQNIMSHAGKIERERLELPREFVTAWLHVVSGMIAASHMRYWDNHIMKANSLICDGMDKIMQSISTEDIVDKAAMLPMEVVSLISLNLLQDKVGKFDDISGTYSQYLNSLDTDITTKPTDRSYQHRIDLVQQEMTAIKRNITKQWDIVLAILRNRSSSAEGTTSVRYAEDTPGYMKRARERHVYYDRPDYNRDAYQGFQPRPYGTEERLLRRAANDYERPDDQFLDDLESASKLSPTDPSGFRGLFLSECLKLVEQRTFEFKKYTEYAAQLEQENNYKMEWTKDRQENAIYAFTIVTIVFLPISAISSIFGMNTTDIRDMEFGQWLYWVVALPVTLIVIIAGLWWMNELGNVTRWLLGKRSTRYRVSGDAVVVSPQHVTDSDSITESVDVIYPAQRPETAPPMVTVRPPMVRARRKSYYRY</sequence>
<feature type="region of interest" description="Disordered" evidence="5">
    <location>
        <begin position="1"/>
        <end position="38"/>
    </location>
</feature>
<dbReference type="PANTHER" id="PTHR46494">
    <property type="entry name" value="CORA FAMILY METAL ION TRANSPORTER (EUROFUNG)"/>
    <property type="match status" value="1"/>
</dbReference>
<evidence type="ECO:0000313" key="8">
    <source>
        <dbReference type="Proteomes" id="UP001338125"/>
    </source>
</evidence>
<dbReference type="SUPFAM" id="SSF144083">
    <property type="entry name" value="Magnesium transport protein CorA, transmembrane region"/>
    <property type="match status" value="1"/>
</dbReference>
<feature type="compositionally biased region" description="Basic and acidic residues" evidence="5">
    <location>
        <begin position="1"/>
        <end position="14"/>
    </location>
</feature>
<evidence type="ECO:0000256" key="2">
    <source>
        <dbReference type="ARBA" id="ARBA00022692"/>
    </source>
</evidence>
<proteinExistence type="predicted"/>
<dbReference type="Gene3D" id="1.20.58.340">
    <property type="entry name" value="Magnesium transport protein CorA, transmembrane region"/>
    <property type="match status" value="1"/>
</dbReference>
<evidence type="ECO:0000313" key="7">
    <source>
        <dbReference type="EMBL" id="KAK5990918.1"/>
    </source>
</evidence>
<feature type="transmembrane region" description="Helical" evidence="6">
    <location>
        <begin position="970"/>
        <end position="994"/>
    </location>
</feature>
<keyword evidence="2 6" id="KW-0812">Transmembrane</keyword>
<keyword evidence="4 6" id="KW-0472">Membrane</keyword>
<evidence type="ECO:0008006" key="9">
    <source>
        <dbReference type="Google" id="ProtNLM"/>
    </source>
</evidence>
<gene>
    <name evidence="7" type="ORF">PT974_09193</name>
</gene>
<evidence type="ECO:0000256" key="5">
    <source>
        <dbReference type="SAM" id="MobiDB-lite"/>
    </source>
</evidence>
<dbReference type="InterPro" id="IPR045863">
    <property type="entry name" value="CorA_TM1_TM2"/>
</dbReference>
<feature type="compositionally biased region" description="Polar residues" evidence="5">
    <location>
        <begin position="513"/>
        <end position="523"/>
    </location>
</feature>
<evidence type="ECO:0000256" key="1">
    <source>
        <dbReference type="ARBA" id="ARBA00004651"/>
    </source>
</evidence>
<keyword evidence="3 6" id="KW-1133">Transmembrane helix</keyword>
<feature type="transmembrane region" description="Helical" evidence="6">
    <location>
        <begin position="1006"/>
        <end position="1027"/>
    </location>
</feature>
<dbReference type="EMBL" id="JAVFKD010000014">
    <property type="protein sequence ID" value="KAK5990918.1"/>
    <property type="molecule type" value="Genomic_DNA"/>
</dbReference>
<keyword evidence="8" id="KW-1185">Reference proteome</keyword>
<feature type="region of interest" description="Disordered" evidence="5">
    <location>
        <begin position="503"/>
        <end position="523"/>
    </location>
</feature>
<comment type="caution">
    <text evidence="7">The sequence shown here is derived from an EMBL/GenBank/DDBJ whole genome shotgun (WGS) entry which is preliminary data.</text>
</comment>
<dbReference type="Pfam" id="PF01544">
    <property type="entry name" value="CorA"/>
    <property type="match status" value="1"/>
</dbReference>
<dbReference type="Proteomes" id="UP001338125">
    <property type="component" value="Unassembled WGS sequence"/>
</dbReference>
<dbReference type="PANTHER" id="PTHR46494:SF3">
    <property type="entry name" value="ZINC TRANSPORT PROTEIN ZNTB"/>
    <property type="match status" value="1"/>
</dbReference>
<protein>
    <recommendedName>
        <fullName evidence="9">Mg2+ transporter</fullName>
    </recommendedName>
</protein>
<comment type="subcellular location">
    <subcellularLocation>
        <location evidence="1">Cell membrane</location>
        <topology evidence="1">Multi-pass membrane protein</topology>
    </subcellularLocation>
</comment>
<feature type="region of interest" description="Disordered" evidence="5">
    <location>
        <begin position="164"/>
        <end position="183"/>
    </location>
</feature>
<reference evidence="7 8" key="1">
    <citation type="submission" date="2024-01" db="EMBL/GenBank/DDBJ databases">
        <title>Complete genome of Cladobotryum mycophilum ATHUM6906.</title>
        <authorList>
            <person name="Christinaki A.C."/>
            <person name="Myridakis A.I."/>
            <person name="Kouvelis V.N."/>
        </authorList>
    </citation>
    <scope>NUCLEOTIDE SEQUENCE [LARGE SCALE GENOMIC DNA]</scope>
    <source>
        <strain evidence="7 8">ATHUM6906</strain>
    </source>
</reference>
<evidence type="ECO:0000256" key="4">
    <source>
        <dbReference type="ARBA" id="ARBA00023136"/>
    </source>
</evidence>
<evidence type="ECO:0000256" key="6">
    <source>
        <dbReference type="SAM" id="Phobius"/>
    </source>
</evidence>
<name>A0ABR0SFJ0_9HYPO</name>
<evidence type="ECO:0000256" key="3">
    <source>
        <dbReference type="ARBA" id="ARBA00022989"/>
    </source>
</evidence>
<accession>A0ABR0SFJ0</accession>
<dbReference type="InterPro" id="IPR002523">
    <property type="entry name" value="MgTranspt_CorA/ZnTranspt_ZntB"/>
</dbReference>
<organism evidence="7 8">
    <name type="scientific">Cladobotryum mycophilum</name>
    <dbReference type="NCBI Taxonomy" id="491253"/>
    <lineage>
        <taxon>Eukaryota</taxon>
        <taxon>Fungi</taxon>
        <taxon>Dikarya</taxon>
        <taxon>Ascomycota</taxon>
        <taxon>Pezizomycotina</taxon>
        <taxon>Sordariomycetes</taxon>
        <taxon>Hypocreomycetidae</taxon>
        <taxon>Hypocreales</taxon>
        <taxon>Hypocreaceae</taxon>
        <taxon>Cladobotryum</taxon>
    </lineage>
</organism>